<name>A0A3Q3WWV4_MOLML</name>
<protein>
    <submittedName>
        <fullName evidence="2">Uncharacterized protein</fullName>
    </submittedName>
</protein>
<dbReference type="OMA" id="ELQNDMN"/>
<reference evidence="2" key="1">
    <citation type="submission" date="2025-08" db="UniProtKB">
        <authorList>
            <consortium name="Ensembl"/>
        </authorList>
    </citation>
    <scope>IDENTIFICATION</scope>
</reference>
<evidence type="ECO:0000313" key="3">
    <source>
        <dbReference type="Proteomes" id="UP000261620"/>
    </source>
</evidence>
<reference evidence="2" key="2">
    <citation type="submission" date="2025-09" db="UniProtKB">
        <authorList>
            <consortium name="Ensembl"/>
        </authorList>
    </citation>
    <scope>IDENTIFICATION</scope>
</reference>
<dbReference type="GO" id="GO:0000132">
    <property type="term" value="P:establishment of mitotic spindle orientation"/>
    <property type="evidence" value="ECO:0007669"/>
    <property type="project" value="TreeGrafter"/>
</dbReference>
<dbReference type="InterPro" id="IPR051149">
    <property type="entry name" value="Spindly/BICDR_Dynein_Adapter"/>
</dbReference>
<accession>A0A3Q3WWV4</accession>
<dbReference type="GO" id="GO:0034501">
    <property type="term" value="P:protein localization to kinetochore"/>
    <property type="evidence" value="ECO:0007669"/>
    <property type="project" value="TreeGrafter"/>
</dbReference>
<dbReference type="PANTHER" id="PTHR32123:SF9">
    <property type="entry name" value="PROTEIN SPINDLY"/>
    <property type="match status" value="1"/>
</dbReference>
<dbReference type="Proteomes" id="UP000261620">
    <property type="component" value="Unplaced"/>
</dbReference>
<dbReference type="Ensembl" id="ENSMMOT00000023370.1">
    <property type="protein sequence ID" value="ENSMMOP00000022988.1"/>
    <property type="gene ID" value="ENSMMOG00000017486.1"/>
</dbReference>
<dbReference type="GO" id="GO:0000940">
    <property type="term" value="C:outer kinetochore"/>
    <property type="evidence" value="ECO:0007669"/>
    <property type="project" value="TreeGrafter"/>
</dbReference>
<evidence type="ECO:0000256" key="1">
    <source>
        <dbReference type="ARBA" id="ARBA00023054"/>
    </source>
</evidence>
<evidence type="ECO:0000313" key="2">
    <source>
        <dbReference type="Ensembl" id="ENSMMOP00000022988.1"/>
    </source>
</evidence>
<dbReference type="GO" id="GO:0043515">
    <property type="term" value="F:kinetochore binding"/>
    <property type="evidence" value="ECO:0007669"/>
    <property type="project" value="TreeGrafter"/>
</dbReference>
<dbReference type="GO" id="GO:0007080">
    <property type="term" value="P:mitotic metaphase chromosome alignment"/>
    <property type="evidence" value="ECO:0007669"/>
    <property type="project" value="TreeGrafter"/>
</dbReference>
<dbReference type="GO" id="GO:0000922">
    <property type="term" value="C:spindle pole"/>
    <property type="evidence" value="ECO:0007669"/>
    <property type="project" value="TreeGrafter"/>
</dbReference>
<dbReference type="AlphaFoldDB" id="A0A3Q3WWV4"/>
<organism evidence="2 3">
    <name type="scientific">Mola mola</name>
    <name type="common">Ocean sunfish</name>
    <name type="synonym">Tetraodon mola</name>
    <dbReference type="NCBI Taxonomy" id="94237"/>
    <lineage>
        <taxon>Eukaryota</taxon>
        <taxon>Metazoa</taxon>
        <taxon>Chordata</taxon>
        <taxon>Craniata</taxon>
        <taxon>Vertebrata</taxon>
        <taxon>Euteleostomi</taxon>
        <taxon>Actinopterygii</taxon>
        <taxon>Neopterygii</taxon>
        <taxon>Teleostei</taxon>
        <taxon>Neoteleostei</taxon>
        <taxon>Acanthomorphata</taxon>
        <taxon>Eupercaria</taxon>
        <taxon>Tetraodontiformes</taxon>
        <taxon>Molidae</taxon>
        <taxon>Mola</taxon>
    </lineage>
</organism>
<sequence>MAAEEELERLRNQLKEREEQGHWAAQAGLDLLNQQMELQKTLEEQRVEMTNQEKYSLLKEVELKARMLDSLQSDYDCVKNQQRLELQEQKEHLERSHSAALNELNNKVQQHVVYTCLFQTKKNKQPHTY</sequence>
<keyword evidence="1" id="KW-0175">Coiled coil</keyword>
<proteinExistence type="predicted"/>
<dbReference type="STRING" id="94237.ENSMMOP00000022988"/>
<dbReference type="PANTHER" id="PTHR32123">
    <property type="entry name" value="BICD FAMILY-LIKE CARGO ADAPTER"/>
    <property type="match status" value="1"/>
</dbReference>
<keyword evidence="3" id="KW-1185">Reference proteome</keyword>